<accession>A0A2N5TJE8</accession>
<gene>
    <name evidence="1" type="ORF">PCANC_26499</name>
</gene>
<dbReference type="Proteomes" id="UP000235388">
    <property type="component" value="Unassembled WGS sequence"/>
</dbReference>
<dbReference type="AlphaFoldDB" id="A0A2N5TJE8"/>
<evidence type="ECO:0000313" key="1">
    <source>
        <dbReference type="EMBL" id="PLW25620.1"/>
    </source>
</evidence>
<name>A0A2N5TJE8_9BASI</name>
<comment type="caution">
    <text evidence="1">The sequence shown here is derived from an EMBL/GenBank/DDBJ whole genome shotgun (WGS) entry which is preliminary data.</text>
</comment>
<proteinExistence type="predicted"/>
<reference evidence="1 2" key="1">
    <citation type="submission" date="2017-11" db="EMBL/GenBank/DDBJ databases">
        <title>De novo assembly and phasing of dikaryotic genomes from two isolates of Puccinia coronata f. sp. avenae, the causal agent of oat crown rust.</title>
        <authorList>
            <person name="Miller M.E."/>
            <person name="Zhang Y."/>
            <person name="Omidvar V."/>
            <person name="Sperschneider J."/>
            <person name="Schwessinger B."/>
            <person name="Raley C."/>
            <person name="Palmer J.M."/>
            <person name="Garnica D."/>
            <person name="Upadhyaya N."/>
            <person name="Rathjen J."/>
            <person name="Taylor J.M."/>
            <person name="Park R.F."/>
            <person name="Dodds P.N."/>
            <person name="Hirsch C.D."/>
            <person name="Kianian S.F."/>
            <person name="Figueroa M."/>
        </authorList>
    </citation>
    <scope>NUCLEOTIDE SEQUENCE [LARGE SCALE GENOMIC DNA]</scope>
    <source>
        <strain evidence="1">12NC29</strain>
    </source>
</reference>
<keyword evidence="2" id="KW-1185">Reference proteome</keyword>
<dbReference type="EMBL" id="PGCJ01000602">
    <property type="protein sequence ID" value="PLW25620.1"/>
    <property type="molecule type" value="Genomic_DNA"/>
</dbReference>
<evidence type="ECO:0000313" key="2">
    <source>
        <dbReference type="Proteomes" id="UP000235388"/>
    </source>
</evidence>
<organism evidence="1 2">
    <name type="scientific">Puccinia coronata f. sp. avenae</name>
    <dbReference type="NCBI Taxonomy" id="200324"/>
    <lineage>
        <taxon>Eukaryota</taxon>
        <taxon>Fungi</taxon>
        <taxon>Dikarya</taxon>
        <taxon>Basidiomycota</taxon>
        <taxon>Pucciniomycotina</taxon>
        <taxon>Pucciniomycetes</taxon>
        <taxon>Pucciniales</taxon>
        <taxon>Pucciniaceae</taxon>
        <taxon>Puccinia</taxon>
    </lineage>
</organism>
<sequence>MLLRTGPAGPDTAQLRRRNHGLAGLADTCPEEDPPVAEYVPIVSSRWFGPSQRRLSPQHHLNHRAHCPTMNFAILISP</sequence>
<protein>
    <submittedName>
        <fullName evidence="1">Uncharacterized protein</fullName>
    </submittedName>
</protein>